<evidence type="ECO:0000313" key="1">
    <source>
        <dbReference type="EMBL" id="ODS22849.1"/>
    </source>
</evidence>
<evidence type="ECO:0000313" key="2">
    <source>
        <dbReference type="Proteomes" id="UP000242502"/>
    </source>
</evidence>
<dbReference type="Proteomes" id="UP000242502">
    <property type="component" value="Unassembled WGS sequence"/>
</dbReference>
<proteinExistence type="predicted"/>
<dbReference type="AlphaFoldDB" id="A0A1D2QMP4"/>
<sequence length="104" mass="11815">MMNNIILSNDNNIADNQFTYPDLRKRCVELAAVLSEMLHCEQGLIIDDNESAIGLYITMLAALELEYAFCFASEWQALTTEQRNEISQCHMSIVKVKLLSVDNI</sequence>
<comment type="caution">
    <text evidence="1">The sequence shown here is derived from an EMBL/GenBank/DDBJ whole genome shotgun (WGS) entry which is preliminary data.</text>
</comment>
<gene>
    <name evidence="1" type="ORF">AB835_11875</name>
</gene>
<name>A0A1D2QMP4_9GAMM</name>
<protein>
    <submittedName>
        <fullName evidence="1">Uncharacterized protein</fullName>
    </submittedName>
</protein>
<reference evidence="1 2" key="1">
    <citation type="journal article" date="2016" name="Appl. Environ. Microbiol.">
        <title>Lack of Overt Genome Reduction in the Bryostatin-Producing Bryozoan Symbiont "Candidatus Endobugula sertula".</title>
        <authorList>
            <person name="Miller I.J."/>
            <person name="Vanee N."/>
            <person name="Fong S.S."/>
            <person name="Lim-Fong G.E."/>
            <person name="Kwan J.C."/>
        </authorList>
    </citation>
    <scope>NUCLEOTIDE SEQUENCE [LARGE SCALE GENOMIC DNA]</scope>
    <source>
        <strain evidence="1">AB1-4</strain>
    </source>
</reference>
<dbReference type="STRING" id="62101.AB835_11875"/>
<accession>A0A1D2QMP4</accession>
<organism evidence="1 2">
    <name type="scientific">Candidatus Endobugula sertula</name>
    <name type="common">Bugula neritina bacterial symbiont</name>
    <dbReference type="NCBI Taxonomy" id="62101"/>
    <lineage>
        <taxon>Bacteria</taxon>
        <taxon>Pseudomonadati</taxon>
        <taxon>Pseudomonadota</taxon>
        <taxon>Gammaproteobacteria</taxon>
        <taxon>Cellvibrionales</taxon>
        <taxon>Cellvibrionaceae</taxon>
        <taxon>Candidatus Endobugula</taxon>
    </lineage>
</organism>
<dbReference type="EMBL" id="MDLC01000049">
    <property type="protein sequence ID" value="ODS22849.1"/>
    <property type="molecule type" value="Genomic_DNA"/>
</dbReference>